<name>A0A9P4JA11_9PEZI</name>
<accession>A0A9P4JA11</accession>
<dbReference type="PANTHER" id="PTHR13520">
    <property type="entry name" value="RAD50-INTERACTING PROTEIN 1 RINT-1"/>
    <property type="match status" value="1"/>
</dbReference>
<dbReference type="PANTHER" id="PTHR13520:SF0">
    <property type="entry name" value="RAD50-INTERACTING PROTEIN 1"/>
    <property type="match status" value="1"/>
</dbReference>
<comment type="caution">
    <text evidence="2">The sequence shown here is derived from an EMBL/GenBank/DDBJ whole genome shotgun (WGS) entry which is preliminary data.</text>
</comment>
<evidence type="ECO:0000256" key="1">
    <source>
        <dbReference type="SAM" id="MobiDB-lite"/>
    </source>
</evidence>
<dbReference type="AlphaFoldDB" id="A0A9P4JA11"/>
<dbReference type="GO" id="GO:0070939">
    <property type="term" value="C:Dsl1/NZR complex"/>
    <property type="evidence" value="ECO:0007669"/>
    <property type="project" value="InterPro"/>
</dbReference>
<proteinExistence type="predicted"/>
<dbReference type="OrthoDB" id="2189254at2759"/>
<dbReference type="Gene3D" id="1.20.58.1420">
    <property type="entry name" value="Dsl1p vesicle tethering complex, Tip20p subunit, domain B"/>
    <property type="match status" value="1"/>
</dbReference>
<dbReference type="EMBL" id="ML996083">
    <property type="protein sequence ID" value="KAF2155178.1"/>
    <property type="molecule type" value="Genomic_DNA"/>
</dbReference>
<dbReference type="InterPro" id="IPR042042">
    <property type="entry name" value="Tip20p_domB"/>
</dbReference>
<sequence length="809" mass="90915">MSSTLVPEDARIRDYLDDRLQTAADLESLDVLLDNIKSQQTLLRQQLKEAKDEHANATEKSHASAQALREKEAASREQQAKIQQTLMEFTHADTYDVAMARFKIIRGSIHQVEIARAYLELGKEAEALSKSCAANVEKNVDQAIINYEQLESLAKGLPALQESSEGAAPQLVDYVLSTAATSRTTIFDHLASELESTLKQIGWPKPSATIPDNLSSKWSEQIGRLLDLQKPELRKAADVNATRSSKEEPVVLAPLEILVRPLALRFQYHFSGERLTNRLEKPEYFLNHVLELIDEYSGFVQENIQSHLVKHYRDGDLSFTPAYVDATSAWITALMPVLRRKLQGILPKIVKQSNLFSNLINEVMAFDGKLADDWDYVPLSTAIPFRGLSHFILSDLEYFPAWFAVERDFALARYDAIISDRSTGNLDFDSVDSRTTKPSKAAIRVNDLLETITDRYRSLSAFHQKMKFLIDIQIAVFDKFHNRLHEGLEAYLTRTSTVGRTVHGVGQGDNADLSGTNGLDRICRVFGSAEYLEKAMRDWSEDTFFLDLWEELQYRSRNKGQIKGDLTMMDIAAKTSATITEKDKPTELQGALFDETAASYRRLRVRSESVLVDTITYDLRNALRSYTKVNTWASMSSSGSTGHSQTAELDAPVRLLEEYMTFLASALGTSSLRRVIRHIGLNAQTYLYDQVLLRHVFSTAGAAQFAADIRGLSHVFDRHTGPRQGSRSLSKLVEAVKLLSLPVKGETPIEGGEKLEQNDELRQPGLWEVERRVFASNESAREVLEDMGIALVSETEAREVLKKRAEIAS</sequence>
<protein>
    <recommendedName>
        <fullName evidence="4">RINT-1 family protein</fullName>
    </recommendedName>
</protein>
<gene>
    <name evidence="2" type="ORF">K461DRAFT_276373</name>
</gene>
<dbReference type="Proteomes" id="UP000799439">
    <property type="component" value="Unassembled WGS sequence"/>
</dbReference>
<dbReference type="GO" id="GO:0006888">
    <property type="term" value="P:endoplasmic reticulum to Golgi vesicle-mediated transport"/>
    <property type="evidence" value="ECO:0007669"/>
    <property type="project" value="InterPro"/>
</dbReference>
<dbReference type="GO" id="GO:0006890">
    <property type="term" value="P:retrograde vesicle-mediated transport, Golgi to endoplasmic reticulum"/>
    <property type="evidence" value="ECO:0007669"/>
    <property type="project" value="InterPro"/>
</dbReference>
<organism evidence="2 3">
    <name type="scientific">Myriangium duriaei CBS 260.36</name>
    <dbReference type="NCBI Taxonomy" id="1168546"/>
    <lineage>
        <taxon>Eukaryota</taxon>
        <taxon>Fungi</taxon>
        <taxon>Dikarya</taxon>
        <taxon>Ascomycota</taxon>
        <taxon>Pezizomycotina</taxon>
        <taxon>Dothideomycetes</taxon>
        <taxon>Dothideomycetidae</taxon>
        <taxon>Myriangiales</taxon>
        <taxon>Myriangiaceae</taxon>
        <taxon>Myriangium</taxon>
    </lineage>
</organism>
<dbReference type="Pfam" id="PF04437">
    <property type="entry name" value="RINT1_TIP1"/>
    <property type="match status" value="1"/>
</dbReference>
<dbReference type="InterPro" id="IPR042044">
    <property type="entry name" value="EXOC6PINT-1/Sec15/Tip20_C_dom2"/>
</dbReference>
<evidence type="ECO:0008006" key="4">
    <source>
        <dbReference type="Google" id="ProtNLM"/>
    </source>
</evidence>
<evidence type="ECO:0000313" key="2">
    <source>
        <dbReference type="EMBL" id="KAF2155178.1"/>
    </source>
</evidence>
<reference evidence="2" key="1">
    <citation type="journal article" date="2020" name="Stud. Mycol.">
        <title>101 Dothideomycetes genomes: a test case for predicting lifestyles and emergence of pathogens.</title>
        <authorList>
            <person name="Haridas S."/>
            <person name="Albert R."/>
            <person name="Binder M."/>
            <person name="Bloem J."/>
            <person name="Labutti K."/>
            <person name="Salamov A."/>
            <person name="Andreopoulos B."/>
            <person name="Baker S."/>
            <person name="Barry K."/>
            <person name="Bills G."/>
            <person name="Bluhm B."/>
            <person name="Cannon C."/>
            <person name="Castanera R."/>
            <person name="Culley D."/>
            <person name="Daum C."/>
            <person name="Ezra D."/>
            <person name="Gonzalez J."/>
            <person name="Henrissat B."/>
            <person name="Kuo A."/>
            <person name="Liang C."/>
            <person name="Lipzen A."/>
            <person name="Lutzoni F."/>
            <person name="Magnuson J."/>
            <person name="Mondo S."/>
            <person name="Nolan M."/>
            <person name="Ohm R."/>
            <person name="Pangilinan J."/>
            <person name="Park H.-J."/>
            <person name="Ramirez L."/>
            <person name="Alfaro M."/>
            <person name="Sun H."/>
            <person name="Tritt A."/>
            <person name="Yoshinaga Y."/>
            <person name="Zwiers L.-H."/>
            <person name="Turgeon B."/>
            <person name="Goodwin S."/>
            <person name="Spatafora J."/>
            <person name="Crous P."/>
            <person name="Grigoriev I."/>
        </authorList>
    </citation>
    <scope>NUCLEOTIDE SEQUENCE</scope>
    <source>
        <strain evidence="2">CBS 260.36</strain>
    </source>
</reference>
<dbReference type="PROSITE" id="PS51386">
    <property type="entry name" value="RINT1_TIP20"/>
    <property type="match status" value="1"/>
</dbReference>
<dbReference type="Gene3D" id="1.20.58.670">
    <property type="entry name" value="Dsl1p vesicle tethering complex, Tip20p subunit, domain D"/>
    <property type="match status" value="1"/>
</dbReference>
<dbReference type="InterPro" id="IPR007528">
    <property type="entry name" value="RINT1_Tip20"/>
</dbReference>
<feature type="region of interest" description="Disordered" evidence="1">
    <location>
        <begin position="48"/>
        <end position="74"/>
    </location>
</feature>
<dbReference type="GO" id="GO:0060628">
    <property type="term" value="P:regulation of ER to Golgi vesicle-mediated transport"/>
    <property type="evidence" value="ECO:0007669"/>
    <property type="project" value="TreeGrafter"/>
</dbReference>
<evidence type="ECO:0000313" key="3">
    <source>
        <dbReference type="Proteomes" id="UP000799439"/>
    </source>
</evidence>
<keyword evidence="3" id="KW-1185">Reference proteome</keyword>